<dbReference type="AlphaFoldDB" id="A0A086TGD2"/>
<organism evidence="2 3">
    <name type="scientific">Hapsidospora chrysogenum (strain ATCC 11550 / CBS 779.69 / DSM 880 / IAM 14645 / JCM 23072 / IMI 49137)</name>
    <name type="common">Acremonium chrysogenum</name>
    <dbReference type="NCBI Taxonomy" id="857340"/>
    <lineage>
        <taxon>Eukaryota</taxon>
        <taxon>Fungi</taxon>
        <taxon>Dikarya</taxon>
        <taxon>Ascomycota</taxon>
        <taxon>Pezizomycotina</taxon>
        <taxon>Sordariomycetes</taxon>
        <taxon>Hypocreomycetidae</taxon>
        <taxon>Hypocreales</taxon>
        <taxon>Bionectriaceae</taxon>
        <taxon>Hapsidospora</taxon>
    </lineage>
</organism>
<gene>
    <name evidence="2" type="ORF">ACRE_007230</name>
</gene>
<keyword evidence="3" id="KW-1185">Reference proteome</keyword>
<evidence type="ECO:0000256" key="1">
    <source>
        <dbReference type="SAM" id="SignalP"/>
    </source>
</evidence>
<accession>A0A086TGD2</accession>
<feature type="chain" id="PRO_5001815857" evidence="1">
    <location>
        <begin position="25"/>
        <end position="61"/>
    </location>
</feature>
<evidence type="ECO:0000313" key="3">
    <source>
        <dbReference type="Proteomes" id="UP000029964"/>
    </source>
</evidence>
<dbReference type="Proteomes" id="UP000029964">
    <property type="component" value="Unassembled WGS sequence"/>
</dbReference>
<name>A0A086TGD2_HAPC1</name>
<protein>
    <submittedName>
        <fullName evidence="2">Uncharacterized protein</fullName>
    </submittedName>
</protein>
<dbReference type="EMBL" id="JPKY01000003">
    <property type="protein sequence ID" value="KFH48414.1"/>
    <property type="molecule type" value="Genomic_DNA"/>
</dbReference>
<reference evidence="3" key="1">
    <citation type="journal article" date="2014" name="Genome Announc.">
        <title>Genome sequence and annotation of Acremonium chrysogenum, producer of the beta-lactam antibiotic cephalosporin C.</title>
        <authorList>
            <person name="Terfehr D."/>
            <person name="Dahlmann T.A."/>
            <person name="Specht T."/>
            <person name="Zadra I."/>
            <person name="Kuernsteiner H."/>
            <person name="Kueck U."/>
        </authorList>
    </citation>
    <scope>NUCLEOTIDE SEQUENCE [LARGE SCALE GENOMIC DNA]</scope>
    <source>
        <strain evidence="3">ATCC 11550 / CBS 779.69 / DSM 880 / IAM 14645 / JCM 23072 / IMI 49137</strain>
    </source>
</reference>
<proteinExistence type="predicted"/>
<sequence length="61" mass="6295">MAGAGQSKGLHALVCAHTLVAILSDAPVASRNSETSDLICEEEGAMIGCGLARDRVRKASR</sequence>
<feature type="signal peptide" evidence="1">
    <location>
        <begin position="1"/>
        <end position="24"/>
    </location>
</feature>
<keyword evidence="1" id="KW-0732">Signal</keyword>
<dbReference type="HOGENOM" id="CLU_2922055_0_0_1"/>
<evidence type="ECO:0000313" key="2">
    <source>
        <dbReference type="EMBL" id="KFH48414.1"/>
    </source>
</evidence>
<comment type="caution">
    <text evidence="2">The sequence shown here is derived from an EMBL/GenBank/DDBJ whole genome shotgun (WGS) entry which is preliminary data.</text>
</comment>